<gene>
    <name evidence="2" type="ORF">SAMN05421738_108154</name>
</gene>
<accession>A0A1I4X9J8</accession>
<feature type="transmembrane region" description="Helical" evidence="1">
    <location>
        <begin position="150"/>
        <end position="171"/>
    </location>
</feature>
<evidence type="ECO:0000256" key="1">
    <source>
        <dbReference type="SAM" id="Phobius"/>
    </source>
</evidence>
<protein>
    <recommendedName>
        <fullName evidence="4">MotA/TolQ/ExbB proton channel family protein</fullName>
    </recommendedName>
</protein>
<dbReference type="AlphaFoldDB" id="A0A1I4X9J8"/>
<name>A0A1I4X9J8_9FLAO</name>
<keyword evidence="1" id="KW-0812">Transmembrane</keyword>
<dbReference type="STRING" id="684065.SAMN05421738_108154"/>
<keyword evidence="1" id="KW-0472">Membrane</keyword>
<reference evidence="3" key="1">
    <citation type="submission" date="2016-10" db="EMBL/GenBank/DDBJ databases">
        <authorList>
            <person name="Varghese N."/>
            <person name="Submissions S."/>
        </authorList>
    </citation>
    <scope>NUCLEOTIDE SEQUENCE [LARGE SCALE GENOMIC DNA]</scope>
    <source>
        <strain evidence="3">XJ109</strain>
    </source>
</reference>
<feature type="transmembrane region" description="Helical" evidence="1">
    <location>
        <begin position="6"/>
        <end position="24"/>
    </location>
</feature>
<dbReference type="EMBL" id="FOUZ01000008">
    <property type="protein sequence ID" value="SFN22342.1"/>
    <property type="molecule type" value="Genomic_DNA"/>
</dbReference>
<feature type="transmembrane region" description="Helical" evidence="1">
    <location>
        <begin position="183"/>
        <end position="206"/>
    </location>
</feature>
<evidence type="ECO:0000313" key="3">
    <source>
        <dbReference type="Proteomes" id="UP000199149"/>
    </source>
</evidence>
<dbReference type="RefSeq" id="WP_092908390.1">
    <property type="nucleotide sequence ID" value="NZ_FOUZ01000008.1"/>
</dbReference>
<keyword evidence="3" id="KW-1185">Reference proteome</keyword>
<dbReference type="OrthoDB" id="1066121at2"/>
<proteinExistence type="predicted"/>
<evidence type="ECO:0000313" key="2">
    <source>
        <dbReference type="EMBL" id="SFN22342.1"/>
    </source>
</evidence>
<keyword evidence="1" id="KW-1133">Transmembrane helix</keyword>
<organism evidence="2 3">
    <name type="scientific">Algoriella xinjiangensis</name>
    <dbReference type="NCBI Taxonomy" id="684065"/>
    <lineage>
        <taxon>Bacteria</taxon>
        <taxon>Pseudomonadati</taxon>
        <taxon>Bacteroidota</taxon>
        <taxon>Flavobacteriia</taxon>
        <taxon>Flavobacteriales</taxon>
        <taxon>Weeksellaceae</taxon>
        <taxon>Algoriella</taxon>
    </lineage>
</organism>
<sequence>MISISVILEFLALFAIIFYQTKFAKQTKQAIKNLTIIIPDGSNFEIQNLKIPFTHLNEKDPKAILKQVEDYNDIYENELYDTEDSNIVSVNLISPTKKFNSHFDKIQEALNVYLLRNRGAIADFNLIKDVVERNVDAEDDYITQTINAPLYLGLMGTMVGIIFGLGNLFFIQIKGGDIFESGISSFLISVCIAMIASCYGLGLTVYNSTVSFKDARKKVEDNKNDFYTFTQTELMPLINQSVSSSVFKLGDVVSKFNLDFTQNLHKLDALFSKNYDALIAQSSILDTLESIDIAEFAKANVKILKELKSTVPELEHFNSYITSATSMLGASKDVSKDLRLLLDRVNNFSDVALKVDQRLEETQRIVKFIDSHFTILNDNTEIFKQGVKRADDVMQRSMEQLKEHTQNQITSMQTMTIKEAGLLERSFEENRSYLSNLKYLEDLNESTKKIEENFEKVEAIKKQLDQVNIVLEKTSSSVERTNNSVEKTNSSIQITNKSLSSIPSTIKVDIMSEIFKNPFKKKK</sequence>
<evidence type="ECO:0008006" key="4">
    <source>
        <dbReference type="Google" id="ProtNLM"/>
    </source>
</evidence>
<dbReference type="Proteomes" id="UP000199149">
    <property type="component" value="Unassembled WGS sequence"/>
</dbReference>